<dbReference type="OrthoDB" id="1922339at2759"/>
<dbReference type="AntiFam" id="ANF00025">
    <property type="entry name" value="Antisense to 23S rRNA"/>
</dbReference>
<dbReference type="EMBL" id="KQ103104">
    <property type="protein sequence ID" value="KMS93407.1"/>
    <property type="molecule type" value="Genomic_DNA"/>
</dbReference>
<organism evidence="1 2">
    <name type="scientific">Beta vulgaris subsp. vulgaris</name>
    <name type="common">Beet</name>
    <dbReference type="NCBI Taxonomy" id="3555"/>
    <lineage>
        <taxon>Eukaryota</taxon>
        <taxon>Viridiplantae</taxon>
        <taxon>Streptophyta</taxon>
        <taxon>Embryophyta</taxon>
        <taxon>Tracheophyta</taxon>
        <taxon>Spermatophyta</taxon>
        <taxon>Magnoliopsida</taxon>
        <taxon>eudicotyledons</taxon>
        <taxon>Gunneridae</taxon>
        <taxon>Pentapetalae</taxon>
        <taxon>Caryophyllales</taxon>
        <taxon>Chenopodiaceae</taxon>
        <taxon>Betoideae</taxon>
        <taxon>Beta</taxon>
    </lineage>
</organism>
<dbReference type="AlphaFoldDB" id="A0A0J8B0I3"/>
<evidence type="ECO:0000313" key="2">
    <source>
        <dbReference type="Proteomes" id="UP000035740"/>
    </source>
</evidence>
<proteinExistence type="predicted"/>
<sequence>MALPSRDHRITKADFRPCSPHRARSQAPFYLYARCPIANRAEGTFALLRYLLGGDRPNQTAHLALSLRSRDGVRIQTQQGWCFIDGSPGAETPGSMPPTYTTHVGSKPNTKLQLRFTGSFRLAAGMSHLHDNYNFTESLVETVSSRYAIHAGRNLPDKELRYLRTVIVTAAVYWSFGCELPDFP</sequence>
<accession>A0A0J8B0I3</accession>
<dbReference type="AntiFam" id="ANF00035">
    <property type="entry name" value="Antisense to 23S rRNA"/>
</dbReference>
<dbReference type="Proteomes" id="UP000035740">
    <property type="component" value="Unassembled WGS sequence"/>
</dbReference>
<dbReference type="Gramene" id="KMS93407">
    <property type="protein sequence ID" value="KMS93407"/>
    <property type="gene ID" value="BVRB_031790"/>
</dbReference>
<evidence type="ECO:0000313" key="1">
    <source>
        <dbReference type="EMBL" id="KMS93407.1"/>
    </source>
</evidence>
<keyword evidence="2" id="KW-1185">Reference proteome</keyword>
<name>A0A0J8B0I3_BETVV</name>
<protein>
    <submittedName>
        <fullName evidence="1">Uncharacterized protein</fullName>
    </submittedName>
</protein>
<reference evidence="1 2" key="1">
    <citation type="journal article" date="2014" name="Nature">
        <title>The genome of the recently domesticated crop plant sugar beet (Beta vulgaris).</title>
        <authorList>
            <person name="Dohm J.C."/>
            <person name="Minoche A.E."/>
            <person name="Holtgrawe D."/>
            <person name="Capella-Gutierrez S."/>
            <person name="Zakrzewski F."/>
            <person name="Tafer H."/>
            <person name="Rupp O."/>
            <person name="Sorensen T.R."/>
            <person name="Stracke R."/>
            <person name="Reinhardt R."/>
            <person name="Goesmann A."/>
            <person name="Kraft T."/>
            <person name="Schulz B."/>
            <person name="Stadler P.F."/>
            <person name="Schmidt T."/>
            <person name="Gabaldon T."/>
            <person name="Lehrach H."/>
            <person name="Weisshaar B."/>
            <person name="Himmelbauer H."/>
        </authorList>
    </citation>
    <scope>NUCLEOTIDE SEQUENCE [LARGE SCALE GENOMIC DNA]</scope>
    <source>
        <tissue evidence="1">Taproot</tissue>
    </source>
</reference>
<gene>
    <name evidence="1" type="ORF">BVRB_031790</name>
</gene>